<evidence type="ECO:0000256" key="4">
    <source>
        <dbReference type="ARBA" id="ARBA00023136"/>
    </source>
</evidence>
<feature type="region of interest" description="Disordered" evidence="5">
    <location>
        <begin position="547"/>
        <end position="596"/>
    </location>
</feature>
<evidence type="ECO:0000256" key="6">
    <source>
        <dbReference type="SAM" id="Phobius"/>
    </source>
</evidence>
<feature type="compositionally biased region" description="Basic residues" evidence="5">
    <location>
        <begin position="360"/>
        <end position="373"/>
    </location>
</feature>
<keyword evidence="2 6" id="KW-0812">Transmembrane</keyword>
<dbReference type="GeneID" id="17275272"/>
<dbReference type="Gene3D" id="1.20.1250.20">
    <property type="entry name" value="MFS general substrate transporter like domains"/>
    <property type="match status" value="3"/>
</dbReference>
<feature type="transmembrane region" description="Helical" evidence="6">
    <location>
        <begin position="236"/>
        <end position="258"/>
    </location>
</feature>
<keyword evidence="3 6" id="KW-1133">Transmembrane helix</keyword>
<dbReference type="PANTHER" id="PTHR43184">
    <property type="entry name" value="MAJOR FACILITATOR SUPERFAMILY TRANSPORTER 16, ISOFORM B"/>
    <property type="match status" value="1"/>
</dbReference>
<feature type="compositionally biased region" description="Basic and acidic residues" evidence="5">
    <location>
        <begin position="374"/>
        <end position="385"/>
    </location>
</feature>
<dbReference type="PROSITE" id="PS50850">
    <property type="entry name" value="MFS"/>
    <property type="match status" value="1"/>
</dbReference>
<comment type="subcellular location">
    <subcellularLocation>
        <location evidence="1">Membrane</location>
        <topology evidence="1">Multi-pass membrane protein</topology>
    </subcellularLocation>
</comment>
<feature type="transmembrane region" description="Helical" evidence="6">
    <location>
        <begin position="482"/>
        <end position="505"/>
    </location>
</feature>
<feature type="region of interest" description="Disordered" evidence="5">
    <location>
        <begin position="360"/>
        <end position="385"/>
    </location>
</feature>
<evidence type="ECO:0000313" key="9">
    <source>
        <dbReference type="Proteomes" id="UP000013827"/>
    </source>
</evidence>
<dbReference type="InterPro" id="IPR036259">
    <property type="entry name" value="MFS_trans_sf"/>
</dbReference>
<dbReference type="Pfam" id="PF07690">
    <property type="entry name" value="MFS_1"/>
    <property type="match status" value="1"/>
</dbReference>
<evidence type="ECO:0000256" key="5">
    <source>
        <dbReference type="SAM" id="MobiDB-lite"/>
    </source>
</evidence>
<evidence type="ECO:0000256" key="3">
    <source>
        <dbReference type="ARBA" id="ARBA00022989"/>
    </source>
</evidence>
<dbReference type="PANTHER" id="PTHR43184:SF12">
    <property type="entry name" value="SUGAR PHOSPHATE EXCHANGER 3"/>
    <property type="match status" value="1"/>
</dbReference>
<evidence type="ECO:0000259" key="7">
    <source>
        <dbReference type="PROSITE" id="PS50850"/>
    </source>
</evidence>
<dbReference type="GO" id="GO:0022857">
    <property type="term" value="F:transmembrane transporter activity"/>
    <property type="evidence" value="ECO:0007669"/>
    <property type="project" value="InterPro"/>
</dbReference>
<accession>A0A0D3K2L3</accession>
<dbReference type="Proteomes" id="UP000013827">
    <property type="component" value="Unassembled WGS sequence"/>
</dbReference>
<protein>
    <recommendedName>
        <fullName evidence="7">Major facilitator superfamily (MFS) profile domain-containing protein</fullName>
    </recommendedName>
</protein>
<dbReference type="AlphaFoldDB" id="A0A0D3K2L3"/>
<dbReference type="EnsemblProtists" id="EOD29998">
    <property type="protein sequence ID" value="EOD29998"/>
    <property type="gene ID" value="EMIHUDRAFT_99456"/>
</dbReference>
<dbReference type="HOGENOM" id="CLU_461886_0_0_1"/>
<evidence type="ECO:0000256" key="2">
    <source>
        <dbReference type="ARBA" id="ARBA00022692"/>
    </source>
</evidence>
<feature type="transmembrane region" description="Helical" evidence="6">
    <location>
        <begin position="330"/>
        <end position="353"/>
    </location>
</feature>
<feature type="compositionally biased region" description="Basic and acidic residues" evidence="5">
    <location>
        <begin position="572"/>
        <end position="586"/>
    </location>
</feature>
<feature type="compositionally biased region" description="Low complexity" evidence="5">
    <location>
        <begin position="556"/>
        <end position="571"/>
    </location>
</feature>
<dbReference type="InterPro" id="IPR020846">
    <property type="entry name" value="MFS_dom"/>
</dbReference>
<proteinExistence type="predicted"/>
<dbReference type="GO" id="GO:0016020">
    <property type="term" value="C:membrane"/>
    <property type="evidence" value="ECO:0007669"/>
    <property type="project" value="UniProtKB-SubCell"/>
</dbReference>
<dbReference type="RefSeq" id="XP_005782427.1">
    <property type="nucleotide sequence ID" value="XM_005782370.1"/>
</dbReference>
<dbReference type="SUPFAM" id="SSF103473">
    <property type="entry name" value="MFS general substrate transporter"/>
    <property type="match status" value="1"/>
</dbReference>
<dbReference type="KEGG" id="ehx:EMIHUDRAFT_99456"/>
<keyword evidence="4 6" id="KW-0472">Membrane</keyword>
<evidence type="ECO:0000256" key="1">
    <source>
        <dbReference type="ARBA" id="ARBA00004141"/>
    </source>
</evidence>
<dbReference type="InterPro" id="IPR011701">
    <property type="entry name" value="MFS"/>
</dbReference>
<organism evidence="8 9">
    <name type="scientific">Emiliania huxleyi (strain CCMP1516)</name>
    <dbReference type="NCBI Taxonomy" id="280463"/>
    <lineage>
        <taxon>Eukaryota</taxon>
        <taxon>Haptista</taxon>
        <taxon>Haptophyta</taxon>
        <taxon>Prymnesiophyceae</taxon>
        <taxon>Isochrysidales</taxon>
        <taxon>Noelaerhabdaceae</taxon>
        <taxon>Emiliania</taxon>
    </lineage>
</organism>
<reference evidence="9" key="1">
    <citation type="journal article" date="2013" name="Nature">
        <title>Pan genome of the phytoplankton Emiliania underpins its global distribution.</title>
        <authorList>
            <person name="Read B.A."/>
            <person name="Kegel J."/>
            <person name="Klute M.J."/>
            <person name="Kuo A."/>
            <person name="Lefebvre S.C."/>
            <person name="Maumus F."/>
            <person name="Mayer C."/>
            <person name="Miller J."/>
            <person name="Monier A."/>
            <person name="Salamov A."/>
            <person name="Young J."/>
            <person name="Aguilar M."/>
            <person name="Claverie J.M."/>
            <person name="Frickenhaus S."/>
            <person name="Gonzalez K."/>
            <person name="Herman E.K."/>
            <person name="Lin Y.C."/>
            <person name="Napier J."/>
            <person name="Ogata H."/>
            <person name="Sarno A.F."/>
            <person name="Shmutz J."/>
            <person name="Schroeder D."/>
            <person name="de Vargas C."/>
            <person name="Verret F."/>
            <person name="von Dassow P."/>
            <person name="Valentin K."/>
            <person name="Van de Peer Y."/>
            <person name="Wheeler G."/>
            <person name="Dacks J.B."/>
            <person name="Delwiche C.F."/>
            <person name="Dyhrman S.T."/>
            <person name="Glockner G."/>
            <person name="John U."/>
            <person name="Richards T."/>
            <person name="Worden A.Z."/>
            <person name="Zhang X."/>
            <person name="Grigoriev I.V."/>
            <person name="Allen A.E."/>
            <person name="Bidle K."/>
            <person name="Borodovsky M."/>
            <person name="Bowler C."/>
            <person name="Brownlee C."/>
            <person name="Cock J.M."/>
            <person name="Elias M."/>
            <person name="Gladyshev V.N."/>
            <person name="Groth M."/>
            <person name="Guda C."/>
            <person name="Hadaegh A."/>
            <person name="Iglesias-Rodriguez M.D."/>
            <person name="Jenkins J."/>
            <person name="Jones B.M."/>
            <person name="Lawson T."/>
            <person name="Leese F."/>
            <person name="Lindquist E."/>
            <person name="Lobanov A."/>
            <person name="Lomsadze A."/>
            <person name="Malik S.B."/>
            <person name="Marsh M.E."/>
            <person name="Mackinder L."/>
            <person name="Mock T."/>
            <person name="Mueller-Roeber B."/>
            <person name="Pagarete A."/>
            <person name="Parker M."/>
            <person name="Probert I."/>
            <person name="Quesneville H."/>
            <person name="Raines C."/>
            <person name="Rensing S.A."/>
            <person name="Riano-Pachon D.M."/>
            <person name="Richier S."/>
            <person name="Rokitta S."/>
            <person name="Shiraiwa Y."/>
            <person name="Soanes D.M."/>
            <person name="van der Giezen M."/>
            <person name="Wahlund T.M."/>
            <person name="Williams B."/>
            <person name="Wilson W."/>
            <person name="Wolfe G."/>
            <person name="Wurch L.L."/>
        </authorList>
    </citation>
    <scope>NUCLEOTIDE SEQUENCE</scope>
</reference>
<name>A0A0D3K2L3_EMIH1</name>
<keyword evidence="9" id="KW-1185">Reference proteome</keyword>
<reference evidence="8" key="2">
    <citation type="submission" date="2024-10" db="UniProtKB">
        <authorList>
            <consortium name="EnsemblProtists"/>
        </authorList>
    </citation>
    <scope>IDENTIFICATION</scope>
</reference>
<dbReference type="PaxDb" id="2903-EOD29998"/>
<dbReference type="eggNOG" id="KOG2533">
    <property type="taxonomic scope" value="Eukaryota"/>
</dbReference>
<feature type="transmembrane region" description="Helical" evidence="6">
    <location>
        <begin position="152"/>
        <end position="170"/>
    </location>
</feature>
<feature type="transmembrane region" description="Helical" evidence="6">
    <location>
        <begin position="295"/>
        <end position="318"/>
    </location>
</feature>
<evidence type="ECO:0000313" key="8">
    <source>
        <dbReference type="EnsemblProtists" id="EOD29998"/>
    </source>
</evidence>
<feature type="transmembrane region" description="Helical" evidence="6">
    <location>
        <begin position="511"/>
        <end position="529"/>
    </location>
</feature>
<sequence>MPHQKVCSDKPQWGNMTWFELPISQRKVCIEIQQRGKSLRPTPIAIVSQFQLGRSSVFLFVIDRRREAASGEAGISATLESGRTMSWATPVRSHVVVTMMARSITAELLSQGLSRTDVGNIDTAFLAAYAGAQLVVGPYGDRLGVRCMLSTLMAATAAAAFAFACVPVRAMPLAGLWLLNGALQSAAFPLCMKALSPIFGPSERGSALGWWSTCQSIGGVAGSAVAAALLSCGHGWRAAVGAPALAVGVAAGLVALALPESAAPARDWHSEPSARPASPDATPRLLTVAATHPHLLLLGGAYGLVKLVRYVALLWLPLYLHEEQALSPAAAGFLSTAFDAGGALGGGLWGMAADHRSLRGRRRDRRLAPRRPTRREETAPPSPDRRVHLSLPLCLLAGAAAALGGTCSDEGERGAGRQLLGAAADGGGGYTGRSATLLALFASGFGFVLAGPETSLCGAAVSDLVAAHPDTQGDVSATAFSLVNGIGAFGPLVQGSVAVIVVGAWGWGGLFWVLAGLCILSAAMLLPVAREEARRGGGAGLGYQAVEERSGKLSRSRPSSPGASSTSSELPSRGDESRLTLRDREPLLSAGVADAT</sequence>
<feature type="domain" description="Major facilitator superfamily (MFS) profile" evidence="7">
    <location>
        <begin position="41"/>
        <end position="533"/>
    </location>
</feature>